<dbReference type="Proteomes" id="UP000559256">
    <property type="component" value="Unassembled WGS sequence"/>
</dbReference>
<feature type="region of interest" description="Disordered" evidence="1">
    <location>
        <begin position="27"/>
        <end position="107"/>
    </location>
</feature>
<comment type="caution">
    <text evidence="2">The sequence shown here is derived from an EMBL/GenBank/DDBJ whole genome shotgun (WGS) entry which is preliminary data.</text>
</comment>
<feature type="compositionally biased region" description="Basic and acidic residues" evidence="1">
    <location>
        <begin position="50"/>
        <end position="104"/>
    </location>
</feature>
<organism evidence="2 3">
    <name type="scientific">Tetrapyrgos nigripes</name>
    <dbReference type="NCBI Taxonomy" id="182062"/>
    <lineage>
        <taxon>Eukaryota</taxon>
        <taxon>Fungi</taxon>
        <taxon>Dikarya</taxon>
        <taxon>Basidiomycota</taxon>
        <taxon>Agaricomycotina</taxon>
        <taxon>Agaricomycetes</taxon>
        <taxon>Agaricomycetidae</taxon>
        <taxon>Agaricales</taxon>
        <taxon>Marasmiineae</taxon>
        <taxon>Marasmiaceae</taxon>
        <taxon>Tetrapyrgos</taxon>
    </lineage>
</organism>
<gene>
    <name evidence="2" type="ORF">D9758_018247</name>
</gene>
<feature type="compositionally biased region" description="Low complexity" evidence="1">
    <location>
        <begin position="27"/>
        <end position="47"/>
    </location>
</feature>
<evidence type="ECO:0000313" key="2">
    <source>
        <dbReference type="EMBL" id="KAF5334342.1"/>
    </source>
</evidence>
<keyword evidence="3" id="KW-1185">Reference proteome</keyword>
<evidence type="ECO:0000256" key="1">
    <source>
        <dbReference type="SAM" id="MobiDB-lite"/>
    </source>
</evidence>
<sequence>MASTNGYGGGYNFRSAAWKLMAGRLSSPDIHSTTSTTPTPPQGSTTSLIEEMRSERGELQNRLRQEEAARKQHEHARNEAEQQLEREKRLRETSDEEKYREAESHNQALEALKHDLQDTQKRLEEVWKENGRLIEEHAKSLREERVAVQATKDAFASSRS</sequence>
<accession>A0A8H5C5I5</accession>
<dbReference type="EMBL" id="JAACJM010000262">
    <property type="protein sequence ID" value="KAF5334342.1"/>
    <property type="molecule type" value="Genomic_DNA"/>
</dbReference>
<dbReference type="AlphaFoldDB" id="A0A8H5C5I5"/>
<reference evidence="2 3" key="1">
    <citation type="journal article" date="2020" name="ISME J.">
        <title>Uncovering the hidden diversity of litter-decomposition mechanisms in mushroom-forming fungi.</title>
        <authorList>
            <person name="Floudas D."/>
            <person name="Bentzer J."/>
            <person name="Ahren D."/>
            <person name="Johansson T."/>
            <person name="Persson P."/>
            <person name="Tunlid A."/>
        </authorList>
    </citation>
    <scope>NUCLEOTIDE SEQUENCE [LARGE SCALE GENOMIC DNA]</scope>
    <source>
        <strain evidence="2 3">CBS 291.85</strain>
    </source>
</reference>
<evidence type="ECO:0000313" key="3">
    <source>
        <dbReference type="Proteomes" id="UP000559256"/>
    </source>
</evidence>
<name>A0A8H5C5I5_9AGAR</name>
<proteinExistence type="predicted"/>
<protein>
    <submittedName>
        <fullName evidence="2">Uncharacterized protein</fullName>
    </submittedName>
</protein>